<dbReference type="GO" id="GO:0005811">
    <property type="term" value="C:lipid droplet"/>
    <property type="evidence" value="ECO:0007669"/>
    <property type="project" value="UniProtKB-SubCell"/>
</dbReference>
<dbReference type="EMBL" id="CAXITT010000028">
    <property type="protein sequence ID" value="CAL1528182.1"/>
    <property type="molecule type" value="Genomic_DNA"/>
</dbReference>
<evidence type="ECO:0000256" key="2">
    <source>
        <dbReference type="ARBA" id="ARBA00006311"/>
    </source>
</evidence>
<gene>
    <name evidence="5" type="ORF">GSLYS_00002352001</name>
</gene>
<evidence type="ECO:0000256" key="4">
    <source>
        <dbReference type="SAM" id="MobiDB-lite"/>
    </source>
</evidence>
<dbReference type="Gene3D" id="1.20.120.340">
    <property type="entry name" value="Flagellar protein FliS"/>
    <property type="match status" value="1"/>
</dbReference>
<keyword evidence="3" id="KW-0551">Lipid droplet</keyword>
<proteinExistence type="inferred from homology"/>
<organism evidence="5 6">
    <name type="scientific">Lymnaea stagnalis</name>
    <name type="common">Great pond snail</name>
    <name type="synonym">Helix stagnalis</name>
    <dbReference type="NCBI Taxonomy" id="6523"/>
    <lineage>
        <taxon>Eukaryota</taxon>
        <taxon>Metazoa</taxon>
        <taxon>Spiralia</taxon>
        <taxon>Lophotrochozoa</taxon>
        <taxon>Mollusca</taxon>
        <taxon>Gastropoda</taxon>
        <taxon>Heterobranchia</taxon>
        <taxon>Euthyneura</taxon>
        <taxon>Panpulmonata</taxon>
        <taxon>Hygrophila</taxon>
        <taxon>Lymnaeoidea</taxon>
        <taxon>Lymnaeidae</taxon>
        <taxon>Lymnaea</taxon>
    </lineage>
</organism>
<dbReference type="AlphaFoldDB" id="A0AAV2H469"/>
<feature type="region of interest" description="Disordered" evidence="4">
    <location>
        <begin position="406"/>
        <end position="457"/>
    </location>
</feature>
<dbReference type="GO" id="GO:0005829">
    <property type="term" value="C:cytosol"/>
    <property type="evidence" value="ECO:0007669"/>
    <property type="project" value="TreeGrafter"/>
</dbReference>
<protein>
    <submittedName>
        <fullName evidence="5">Uncharacterized protein</fullName>
    </submittedName>
</protein>
<feature type="compositionally biased region" description="Acidic residues" evidence="4">
    <location>
        <begin position="434"/>
        <end position="450"/>
    </location>
</feature>
<accession>A0AAV2H469</accession>
<evidence type="ECO:0000256" key="3">
    <source>
        <dbReference type="ARBA" id="ARBA00022677"/>
    </source>
</evidence>
<dbReference type="PANTHER" id="PTHR14024">
    <property type="entry name" value="PERILIPIN"/>
    <property type="match status" value="1"/>
</dbReference>
<name>A0AAV2H469_LYMST</name>
<evidence type="ECO:0000256" key="1">
    <source>
        <dbReference type="ARBA" id="ARBA00004502"/>
    </source>
</evidence>
<keyword evidence="6" id="KW-1185">Reference proteome</keyword>
<comment type="similarity">
    <text evidence="2">Belongs to the perilipin family.</text>
</comment>
<comment type="caution">
    <text evidence="5">The sequence shown here is derived from an EMBL/GenBank/DDBJ whole genome shotgun (WGS) entry which is preliminary data.</text>
</comment>
<sequence>MICEETFFTKLGEIPVLNDGWTTAWSYYSKVKDYNGLTKFTLDVAESGVKKAAEITTPVVQRYQSQIDTVNTYACNKLDDIENKYPVIKQPTGELKNACMEYVQPVVGKVKPVVTYAQDVVNNSKRRVNSIKQCGSNLVNGARDLGVDTMNKAVTVTMETPPGRFVTKTVDCALTCADNLMDKFIPEEQQDHDKSGVDAPEELNKPEEMALMEPSTERVVVHFKSVSNKLRRRMFQKAMKDFQGAKLRTVEAIGKLHNTVDLIYYAKKNIGTARDKVEDMWSRIIDTEEKSEENSDPNLHSGLLEERIVTLGRVLVARVKSGVSALEKASNEAGQFVRHPISKSKEYKDFIYHFSSDISTVSVQKARESLDYFQRMLFRLIDNVESPNWLSVDIEMDNIDLEEEDVIAAEGSERQKPEESKEKSECGKESTTELPEETDSVTEEMNDDNDTSMTDNS</sequence>
<dbReference type="Pfam" id="PF03036">
    <property type="entry name" value="Perilipin"/>
    <property type="match status" value="1"/>
</dbReference>
<dbReference type="GO" id="GO:0010890">
    <property type="term" value="P:positive regulation of triglyceride storage"/>
    <property type="evidence" value="ECO:0007669"/>
    <property type="project" value="TreeGrafter"/>
</dbReference>
<evidence type="ECO:0000313" key="5">
    <source>
        <dbReference type="EMBL" id="CAL1528182.1"/>
    </source>
</evidence>
<dbReference type="GO" id="GO:0019915">
    <property type="term" value="P:lipid storage"/>
    <property type="evidence" value="ECO:0007669"/>
    <property type="project" value="TreeGrafter"/>
</dbReference>
<dbReference type="Proteomes" id="UP001497497">
    <property type="component" value="Unassembled WGS sequence"/>
</dbReference>
<feature type="compositionally biased region" description="Basic and acidic residues" evidence="4">
    <location>
        <begin position="411"/>
        <end position="431"/>
    </location>
</feature>
<evidence type="ECO:0000313" key="6">
    <source>
        <dbReference type="Proteomes" id="UP001497497"/>
    </source>
</evidence>
<dbReference type="SUPFAM" id="SSF109775">
    <property type="entry name" value="Mannose-6-phosphate receptor binding protein 1 (Tip47), C-terminal domain"/>
    <property type="match status" value="1"/>
</dbReference>
<dbReference type="InterPro" id="IPR004279">
    <property type="entry name" value="Perilipin"/>
</dbReference>
<dbReference type="PANTHER" id="PTHR14024:SF49">
    <property type="entry name" value="LIPID STORAGE DROPLETS SURFACE-BINDING PROTEIN 1"/>
    <property type="match status" value="1"/>
</dbReference>
<comment type="subcellular location">
    <subcellularLocation>
        <location evidence="1">Lipid droplet</location>
    </subcellularLocation>
</comment>
<reference evidence="5 6" key="1">
    <citation type="submission" date="2024-04" db="EMBL/GenBank/DDBJ databases">
        <authorList>
            <consortium name="Genoscope - CEA"/>
            <person name="William W."/>
        </authorList>
    </citation>
    <scope>NUCLEOTIDE SEQUENCE [LARGE SCALE GENOMIC DNA]</scope>
</reference>